<dbReference type="EMBL" id="SPDS01000002">
    <property type="protein sequence ID" value="TFH55063.1"/>
    <property type="molecule type" value="Genomic_DNA"/>
</dbReference>
<dbReference type="NCBIfam" id="TIGR00347">
    <property type="entry name" value="bioD"/>
    <property type="match status" value="1"/>
</dbReference>
<dbReference type="Pfam" id="PF13500">
    <property type="entry name" value="AAA_26"/>
    <property type="match status" value="1"/>
</dbReference>
<comment type="similarity">
    <text evidence="1">Belongs to the dethiobiotin synthetase family.</text>
</comment>
<evidence type="ECO:0000313" key="3">
    <source>
        <dbReference type="Proteomes" id="UP000297638"/>
    </source>
</evidence>
<dbReference type="GO" id="GO:0005524">
    <property type="term" value="F:ATP binding"/>
    <property type="evidence" value="ECO:0007669"/>
    <property type="project" value="UniProtKB-UniRule"/>
</dbReference>
<dbReference type="InterPro" id="IPR027417">
    <property type="entry name" value="P-loop_NTPase"/>
</dbReference>
<feature type="binding site" evidence="1">
    <location>
        <position position="40"/>
    </location>
    <ligand>
        <name>substrate</name>
    </ligand>
</feature>
<keyword evidence="1" id="KW-0547">Nucleotide-binding</keyword>
<comment type="function">
    <text evidence="1">Catalyzes a mechanistically unusual reaction, the ATP-dependent insertion of CO2 between the N7 and N8 nitrogen atoms of 7,8-diaminopelargonic acid (DAPA, also called 7,8-diammoniononanoate) to form a ureido ring.</text>
</comment>
<dbReference type="GO" id="GO:0004141">
    <property type="term" value="F:dethiobiotin synthase activity"/>
    <property type="evidence" value="ECO:0007669"/>
    <property type="project" value="UniProtKB-UniRule"/>
</dbReference>
<proteinExistence type="inferred from homology"/>
<dbReference type="PANTHER" id="PTHR43210:SF5">
    <property type="entry name" value="DETHIOBIOTIN SYNTHETASE"/>
    <property type="match status" value="1"/>
</dbReference>
<feature type="binding site" evidence="1">
    <location>
        <position position="52"/>
    </location>
    <ligand>
        <name>ATP</name>
        <dbReference type="ChEBI" id="CHEBI:30616"/>
    </ligand>
</feature>
<comment type="subunit">
    <text evidence="1">Homodimer.</text>
</comment>
<feature type="active site" evidence="1">
    <location>
        <position position="36"/>
    </location>
</feature>
<protein>
    <recommendedName>
        <fullName evidence="1">ATP-dependent dethiobiotin synthetase BioD</fullName>
        <ecNumber evidence="1">6.3.3.3</ecNumber>
    </recommendedName>
    <alternativeName>
        <fullName evidence="1">DTB synthetase</fullName>
        <shortName evidence="1">DTBS</shortName>
    </alternativeName>
    <alternativeName>
        <fullName evidence="1">Dethiobiotin synthase</fullName>
    </alternativeName>
</protein>
<dbReference type="EC" id="6.3.3.3" evidence="1"/>
<dbReference type="SUPFAM" id="SSF52540">
    <property type="entry name" value="P-loop containing nucleoside triphosphate hydrolases"/>
    <property type="match status" value="1"/>
</dbReference>
<comment type="cofactor">
    <cofactor evidence="1">
        <name>Mg(2+)</name>
        <dbReference type="ChEBI" id="CHEBI:18420"/>
    </cofactor>
</comment>
<gene>
    <name evidence="1 2" type="primary">bioD</name>
    <name evidence="2" type="ORF">EXY26_13955</name>
</gene>
<sequence length="242" mass="24943">MIHVITGTDTEVGKTVSTAVLAARALQLGQSVAIYKPAQTGVQGQEPGDAQDAARWLGHPERLTASEGVRLAEPMAPADAALCAGLDPVLALPSLDSHVQRICELAARHDAVLVEGAGGLLVELTAQGQNIADLAAALSAELVVVARPDLGTLNHSALTLEACLARGFDHGTLLLGSYPAQPSVLHARNLENLRQLAASRGWRFAGALPANLVADPAGSRGALYRAAGSLEWRQAAAPVTAT</sequence>
<dbReference type="HAMAP" id="MF_00336">
    <property type="entry name" value="BioD"/>
    <property type="match status" value="1"/>
</dbReference>
<comment type="caution">
    <text evidence="1">Lacks conserved residue(s) required for the propagation of feature annotation.</text>
</comment>
<feature type="binding site" evidence="1">
    <location>
        <begin position="176"/>
        <end position="177"/>
    </location>
    <ligand>
        <name>ATP</name>
        <dbReference type="ChEBI" id="CHEBI:30616"/>
    </ligand>
</feature>
<keyword evidence="1 2" id="KW-0436">Ligase</keyword>
<name>A0A4Y8TVH2_9MICC</name>
<keyword evidence="1" id="KW-0479">Metal-binding</keyword>
<dbReference type="AlphaFoldDB" id="A0A4Y8TVH2"/>
<feature type="binding site" evidence="1">
    <location>
        <position position="52"/>
    </location>
    <ligand>
        <name>Mg(2+)</name>
        <dbReference type="ChEBI" id="CHEBI:18420"/>
    </ligand>
</feature>
<dbReference type="UniPathway" id="UPA00078">
    <property type="reaction ID" value="UER00161"/>
</dbReference>
<dbReference type="PIRSF" id="PIRSF006755">
    <property type="entry name" value="DTB_synth"/>
    <property type="match status" value="1"/>
</dbReference>
<dbReference type="CDD" id="cd03109">
    <property type="entry name" value="DTBS"/>
    <property type="match status" value="1"/>
</dbReference>
<reference evidence="2 3" key="1">
    <citation type="submission" date="2019-03" db="EMBL/GenBank/DDBJ databases">
        <title>Glutamicibacter sp. LJH19 genome.</title>
        <authorList>
            <person name="Sinai Borker S."/>
            <person name="Kumar R."/>
        </authorList>
    </citation>
    <scope>NUCLEOTIDE SEQUENCE [LARGE SCALE GENOMIC DNA]</scope>
    <source>
        <strain evidence="2 3">LJH19</strain>
    </source>
</reference>
<feature type="binding site" evidence="1">
    <location>
        <begin position="11"/>
        <end position="16"/>
    </location>
    <ligand>
        <name>ATP</name>
        <dbReference type="ChEBI" id="CHEBI:30616"/>
    </ligand>
</feature>
<comment type="pathway">
    <text evidence="1">Cofactor biosynthesis; biotin biosynthesis; biotin from 7,8-diaminononanoate: step 1/2.</text>
</comment>
<evidence type="ECO:0000256" key="1">
    <source>
        <dbReference type="HAMAP-Rule" id="MF_00336"/>
    </source>
</evidence>
<dbReference type="InterPro" id="IPR004472">
    <property type="entry name" value="DTB_synth_BioD"/>
</dbReference>
<dbReference type="Proteomes" id="UP000297638">
    <property type="component" value="Unassembled WGS sequence"/>
</dbReference>
<comment type="subcellular location">
    <subcellularLocation>
        <location evidence="1">Cytoplasm</location>
    </subcellularLocation>
</comment>
<feature type="binding site" evidence="1">
    <location>
        <begin position="115"/>
        <end position="118"/>
    </location>
    <ligand>
        <name>ATP</name>
        <dbReference type="ChEBI" id="CHEBI:30616"/>
    </ligand>
</feature>
<evidence type="ECO:0000313" key="2">
    <source>
        <dbReference type="EMBL" id="TFH55063.1"/>
    </source>
</evidence>
<dbReference type="Gene3D" id="3.40.50.300">
    <property type="entry name" value="P-loop containing nucleotide triphosphate hydrolases"/>
    <property type="match status" value="1"/>
</dbReference>
<dbReference type="RefSeq" id="WP_134780875.1">
    <property type="nucleotide sequence ID" value="NZ_SPDS01000002.1"/>
</dbReference>
<keyword evidence="1" id="KW-0067">ATP-binding</keyword>
<comment type="catalytic activity">
    <reaction evidence="1">
        <text>(7R,8S)-7,8-diammoniononanoate + CO2 + ATP = (4R,5S)-dethiobiotin + ADP + phosphate + 3 H(+)</text>
        <dbReference type="Rhea" id="RHEA:15805"/>
        <dbReference type="ChEBI" id="CHEBI:15378"/>
        <dbReference type="ChEBI" id="CHEBI:16526"/>
        <dbReference type="ChEBI" id="CHEBI:30616"/>
        <dbReference type="ChEBI" id="CHEBI:43474"/>
        <dbReference type="ChEBI" id="CHEBI:149469"/>
        <dbReference type="ChEBI" id="CHEBI:149473"/>
        <dbReference type="ChEBI" id="CHEBI:456216"/>
        <dbReference type="EC" id="6.3.3.3"/>
    </reaction>
</comment>
<organism evidence="2 3">
    <name type="scientific">Glutamicibacter arilaitensis</name>
    <dbReference type="NCBI Taxonomy" id="256701"/>
    <lineage>
        <taxon>Bacteria</taxon>
        <taxon>Bacillati</taxon>
        <taxon>Actinomycetota</taxon>
        <taxon>Actinomycetes</taxon>
        <taxon>Micrococcales</taxon>
        <taxon>Micrococcaceae</taxon>
        <taxon>Glutamicibacter</taxon>
    </lineage>
</organism>
<feature type="binding site" evidence="1">
    <location>
        <position position="115"/>
    </location>
    <ligand>
        <name>Mg(2+)</name>
        <dbReference type="ChEBI" id="CHEBI:18420"/>
    </ligand>
</feature>
<dbReference type="GO" id="GO:0005829">
    <property type="term" value="C:cytosol"/>
    <property type="evidence" value="ECO:0007669"/>
    <property type="project" value="TreeGrafter"/>
</dbReference>
<dbReference type="GO" id="GO:0009102">
    <property type="term" value="P:biotin biosynthetic process"/>
    <property type="evidence" value="ECO:0007669"/>
    <property type="project" value="UniProtKB-UniRule"/>
</dbReference>
<dbReference type="GO" id="GO:0000287">
    <property type="term" value="F:magnesium ion binding"/>
    <property type="evidence" value="ECO:0007669"/>
    <property type="project" value="UniProtKB-UniRule"/>
</dbReference>
<dbReference type="PANTHER" id="PTHR43210">
    <property type="entry name" value="DETHIOBIOTIN SYNTHETASE"/>
    <property type="match status" value="1"/>
</dbReference>
<comment type="caution">
    <text evidence="2">The sequence shown here is derived from an EMBL/GenBank/DDBJ whole genome shotgun (WGS) entry which is preliminary data.</text>
</comment>
<keyword evidence="1" id="KW-0963">Cytoplasm</keyword>
<accession>A0A4Y8TVH2</accession>
<keyword evidence="1" id="KW-0093">Biotin biosynthesis</keyword>
<keyword evidence="1" id="KW-0460">Magnesium</keyword>
<feature type="binding site" evidence="1">
    <location>
        <position position="15"/>
    </location>
    <ligand>
        <name>Mg(2+)</name>
        <dbReference type="ChEBI" id="CHEBI:18420"/>
    </ligand>
</feature>